<organism evidence="2 3">
    <name type="scientific">Kutzneria buriramensis</name>
    <dbReference type="NCBI Taxonomy" id="1045776"/>
    <lineage>
        <taxon>Bacteria</taxon>
        <taxon>Bacillati</taxon>
        <taxon>Actinomycetota</taxon>
        <taxon>Actinomycetes</taxon>
        <taxon>Pseudonocardiales</taxon>
        <taxon>Pseudonocardiaceae</taxon>
        <taxon>Kutzneria</taxon>
    </lineage>
</organism>
<accession>A0A3E0HL88</accession>
<sequence>MDYRPGNRRALELVGEIVARVRPDQLGNATPCAPWTLGELLEHVVSQNIRFAAAARGEDPDVACPSDRADLGGDPGRAFAESAKLVNEAFAAPELVNRLVVLPELPAPLPGMVTVGFHLTDTYVHGWDIAVSAGVEFAPPGDLTAAVLDRAAKIPDAARAEGGPFGPVVSTDPGTGDVDKVLALTGRVPDWSPTD</sequence>
<comment type="caution">
    <text evidence="2">The sequence shown here is derived from an EMBL/GenBank/DDBJ whole genome shotgun (WGS) entry which is preliminary data.</text>
</comment>
<dbReference type="AlphaFoldDB" id="A0A3E0HL88"/>
<dbReference type="RefSeq" id="WP_116175818.1">
    <property type="nucleotide sequence ID" value="NZ_CP144375.1"/>
</dbReference>
<dbReference type="InterPro" id="IPR017520">
    <property type="entry name" value="CHP03086"/>
</dbReference>
<dbReference type="InterPro" id="IPR024344">
    <property type="entry name" value="MDMPI_metal-binding"/>
</dbReference>
<evidence type="ECO:0000259" key="1">
    <source>
        <dbReference type="Pfam" id="PF11716"/>
    </source>
</evidence>
<reference evidence="2 3" key="1">
    <citation type="submission" date="2018-08" db="EMBL/GenBank/DDBJ databases">
        <title>Genomic Encyclopedia of Archaeal and Bacterial Type Strains, Phase II (KMG-II): from individual species to whole genera.</title>
        <authorList>
            <person name="Goeker M."/>
        </authorList>
    </citation>
    <scope>NUCLEOTIDE SEQUENCE [LARGE SCALE GENOMIC DNA]</scope>
    <source>
        <strain evidence="2 3">DSM 45791</strain>
    </source>
</reference>
<protein>
    <submittedName>
        <fullName evidence="2">Uncharacterized protein (TIGR03086 family)</fullName>
    </submittedName>
</protein>
<gene>
    <name evidence="2" type="ORF">BCF44_106352</name>
</gene>
<dbReference type="EMBL" id="QUNO01000006">
    <property type="protein sequence ID" value="REH47187.1"/>
    <property type="molecule type" value="Genomic_DNA"/>
</dbReference>
<dbReference type="InterPro" id="IPR034660">
    <property type="entry name" value="DinB/YfiT-like"/>
</dbReference>
<proteinExistence type="predicted"/>
<dbReference type="GO" id="GO:0046872">
    <property type="term" value="F:metal ion binding"/>
    <property type="evidence" value="ECO:0007669"/>
    <property type="project" value="InterPro"/>
</dbReference>
<feature type="domain" description="Mycothiol-dependent maleylpyruvate isomerase metal-binding" evidence="1">
    <location>
        <begin position="11"/>
        <end position="130"/>
    </location>
</feature>
<dbReference type="OrthoDB" id="5185819at2"/>
<name>A0A3E0HL88_9PSEU</name>
<dbReference type="InterPro" id="IPR017517">
    <property type="entry name" value="Maleyloyr_isom"/>
</dbReference>
<dbReference type="Pfam" id="PF11716">
    <property type="entry name" value="MDMPI_N"/>
    <property type="match status" value="1"/>
</dbReference>
<keyword evidence="3" id="KW-1185">Reference proteome</keyword>
<dbReference type="Gene3D" id="1.20.120.450">
    <property type="entry name" value="dinb family like domain"/>
    <property type="match status" value="1"/>
</dbReference>
<evidence type="ECO:0000313" key="2">
    <source>
        <dbReference type="EMBL" id="REH47187.1"/>
    </source>
</evidence>
<dbReference type="NCBIfam" id="TIGR03083">
    <property type="entry name" value="maleylpyruvate isomerase family mycothiol-dependent enzyme"/>
    <property type="match status" value="1"/>
</dbReference>
<dbReference type="SUPFAM" id="SSF109854">
    <property type="entry name" value="DinB/YfiT-like putative metalloenzymes"/>
    <property type="match status" value="1"/>
</dbReference>
<dbReference type="NCBIfam" id="TIGR03086">
    <property type="entry name" value="TIGR03086 family metal-binding protein"/>
    <property type="match status" value="1"/>
</dbReference>
<dbReference type="Proteomes" id="UP000256269">
    <property type="component" value="Unassembled WGS sequence"/>
</dbReference>
<evidence type="ECO:0000313" key="3">
    <source>
        <dbReference type="Proteomes" id="UP000256269"/>
    </source>
</evidence>